<keyword evidence="3" id="KW-1133">Transmembrane helix</keyword>
<dbReference type="EMBL" id="GCHU01019856">
    <property type="protein sequence ID" value="JAG86011.1"/>
    <property type="molecule type" value="Transcribed_RNA"/>
</dbReference>
<organism evidence="5">
    <name type="scientific">Wollemia nobilis</name>
    <dbReference type="NCBI Taxonomy" id="56998"/>
    <lineage>
        <taxon>Eukaryota</taxon>
        <taxon>Viridiplantae</taxon>
        <taxon>Streptophyta</taxon>
        <taxon>Embryophyta</taxon>
        <taxon>Tracheophyta</taxon>
        <taxon>Spermatophyta</taxon>
        <taxon>Pinopsida</taxon>
        <taxon>Pinidae</taxon>
        <taxon>Conifers II</taxon>
        <taxon>Araucariales</taxon>
        <taxon>Araucariaceae</taxon>
        <taxon>Wollemia</taxon>
    </lineage>
</organism>
<reference evidence="5" key="1">
    <citation type="submission" date="2015-02" db="EMBL/GenBank/DDBJ databases">
        <title>A transcriptome of Wollemia nobilis - a relic of Gondwana.</title>
        <authorList>
            <person name="Chia J.Y."/>
            <person name="Leong Y.S."/>
            <person name="Abdul Karim S."/>
            <person name="Wan Azmi N."/>
            <person name="Hercus R."/>
            <person name="Croft L."/>
        </authorList>
    </citation>
    <scope>NUCLEOTIDE SEQUENCE</scope>
    <source>
        <strain evidence="5">MaeBrown</strain>
        <tissue evidence="5">Leaf</tissue>
    </source>
</reference>
<evidence type="ECO:0000313" key="5">
    <source>
        <dbReference type="EMBL" id="JAG86011.1"/>
    </source>
</evidence>
<accession>A0A0C9RHS9</accession>
<dbReference type="PANTHER" id="PTHR15371">
    <property type="entry name" value="TIM23"/>
    <property type="match status" value="1"/>
</dbReference>
<dbReference type="GO" id="GO:0015171">
    <property type="term" value="F:amino acid transmembrane transporter activity"/>
    <property type="evidence" value="ECO:0007669"/>
    <property type="project" value="TreeGrafter"/>
</dbReference>
<evidence type="ECO:0000256" key="2">
    <source>
        <dbReference type="ARBA" id="ARBA00022692"/>
    </source>
</evidence>
<sequence>MPYGKLSARINSPNVGVFIDMGHPFLNQTVDGFLKIGTVGASRVFAEETYDSLAKGSITKHTLEHTAKKMGKEGLQWGVIGGIYTGIEYGIEKARGKRDWKNALMGGVLTGALATFGEDHYSKDKMMRNAITGGAIATASEFLRYLT</sequence>
<dbReference type="GO" id="GO:0045037">
    <property type="term" value="P:protein import into chloroplast stroma"/>
    <property type="evidence" value="ECO:0007669"/>
    <property type="project" value="TreeGrafter"/>
</dbReference>
<dbReference type="GO" id="GO:0009707">
    <property type="term" value="C:chloroplast outer membrane"/>
    <property type="evidence" value="ECO:0007669"/>
    <property type="project" value="TreeGrafter"/>
</dbReference>
<dbReference type="PANTHER" id="PTHR15371:SF2">
    <property type="entry name" value="OUTER ENVELOPE PORE PROTEIN 16-1, CHLOROPLASTIC"/>
    <property type="match status" value="1"/>
</dbReference>
<comment type="subcellular location">
    <subcellularLocation>
        <location evidence="1">Membrane</location>
        <topology evidence="1">Multi-pass membrane protein</topology>
    </subcellularLocation>
</comment>
<dbReference type="AlphaFoldDB" id="A0A0C9RHS9"/>
<dbReference type="InterPro" id="IPR045238">
    <property type="entry name" value="Tim23-like"/>
</dbReference>
<proteinExistence type="predicted"/>
<evidence type="ECO:0000256" key="4">
    <source>
        <dbReference type="ARBA" id="ARBA00023136"/>
    </source>
</evidence>
<evidence type="ECO:0000256" key="3">
    <source>
        <dbReference type="ARBA" id="ARBA00022989"/>
    </source>
</evidence>
<protein>
    <submittedName>
        <fullName evidence="5">TSA: Wollemia nobilis Ref_Wollemi_Transcript_19984_829 transcribed RNA sequence</fullName>
    </submittedName>
</protein>
<name>A0A0C9RHS9_9CONI</name>
<keyword evidence="4" id="KW-0472">Membrane</keyword>
<evidence type="ECO:0000256" key="1">
    <source>
        <dbReference type="ARBA" id="ARBA00004141"/>
    </source>
</evidence>
<dbReference type="Pfam" id="PF02466">
    <property type="entry name" value="Tim17"/>
    <property type="match status" value="1"/>
</dbReference>
<keyword evidence="2" id="KW-0812">Transmembrane</keyword>